<evidence type="ECO:0000256" key="13">
    <source>
        <dbReference type="ARBA" id="ARBA00040794"/>
    </source>
</evidence>
<evidence type="ECO:0000256" key="17">
    <source>
        <dbReference type="RuleBase" id="RU003476"/>
    </source>
</evidence>
<dbReference type="GO" id="GO:0046872">
    <property type="term" value="F:metal ion binding"/>
    <property type="evidence" value="ECO:0007669"/>
    <property type="project" value="UniProtKB-KW"/>
</dbReference>
<comment type="catalytic activity">
    <reaction evidence="10">
        <text>8-oxo-dGTP + H2O = 8-oxo-dGMP + diphosphate + H(+)</text>
        <dbReference type="Rhea" id="RHEA:31575"/>
        <dbReference type="ChEBI" id="CHEBI:15377"/>
        <dbReference type="ChEBI" id="CHEBI:15378"/>
        <dbReference type="ChEBI" id="CHEBI:33019"/>
        <dbReference type="ChEBI" id="CHEBI:63224"/>
        <dbReference type="ChEBI" id="CHEBI:77896"/>
        <dbReference type="EC" id="3.6.1.55"/>
    </reaction>
</comment>
<evidence type="ECO:0000256" key="1">
    <source>
        <dbReference type="ARBA" id="ARBA00001946"/>
    </source>
</evidence>
<dbReference type="GO" id="GO:0008413">
    <property type="term" value="F:8-oxo-7,8-dihydroguanosine triphosphate pyrophosphatase activity"/>
    <property type="evidence" value="ECO:0007669"/>
    <property type="project" value="TreeGrafter"/>
</dbReference>
<comment type="catalytic activity">
    <reaction evidence="11">
        <text>8-oxo-GTP + H2O = 8-oxo-GMP + diphosphate + H(+)</text>
        <dbReference type="Rhea" id="RHEA:67616"/>
        <dbReference type="ChEBI" id="CHEBI:15377"/>
        <dbReference type="ChEBI" id="CHEBI:15378"/>
        <dbReference type="ChEBI" id="CHEBI:33019"/>
        <dbReference type="ChEBI" id="CHEBI:143553"/>
        <dbReference type="ChEBI" id="CHEBI:145694"/>
    </reaction>
</comment>
<dbReference type="InterPro" id="IPR020476">
    <property type="entry name" value="Nudix_hydrolase"/>
</dbReference>
<evidence type="ECO:0000259" key="18">
    <source>
        <dbReference type="PROSITE" id="PS51462"/>
    </source>
</evidence>
<comment type="cofactor">
    <cofactor evidence="1">
        <name>Mg(2+)</name>
        <dbReference type="ChEBI" id="CHEBI:18420"/>
    </cofactor>
</comment>
<evidence type="ECO:0000256" key="8">
    <source>
        <dbReference type="ARBA" id="ARBA00022842"/>
    </source>
</evidence>
<evidence type="ECO:0000256" key="7">
    <source>
        <dbReference type="ARBA" id="ARBA00022801"/>
    </source>
</evidence>
<dbReference type="PROSITE" id="PS00893">
    <property type="entry name" value="NUDIX_BOX"/>
    <property type="match status" value="1"/>
</dbReference>
<keyword evidence="6" id="KW-0227">DNA damage</keyword>
<keyword evidence="4" id="KW-0235">DNA replication</keyword>
<evidence type="ECO:0000256" key="12">
    <source>
        <dbReference type="ARBA" id="ARBA00038905"/>
    </source>
</evidence>
<keyword evidence="5" id="KW-0479">Metal-binding</keyword>
<evidence type="ECO:0000256" key="16">
    <source>
        <dbReference type="ARBA" id="ARBA00042798"/>
    </source>
</evidence>
<dbReference type="GO" id="GO:0044716">
    <property type="term" value="F:8-oxo-GDP phosphatase activity"/>
    <property type="evidence" value="ECO:0007669"/>
    <property type="project" value="TreeGrafter"/>
</dbReference>
<dbReference type="InterPro" id="IPR015797">
    <property type="entry name" value="NUDIX_hydrolase-like_dom_sf"/>
</dbReference>
<keyword evidence="9" id="KW-0234">DNA repair</keyword>
<sequence>MNKIINVVAAVIIKNGKFLCTQRANTKYLAYKWEFPGGKVEPGEQLENALIREIKEELGCNISIKKYLLTTEHNYDFGTVKINAFLGQLIDNDPICLEHNMICWLDSSKLNDLDWAEADLPIVSYLQKTEKDLNERLILEA</sequence>
<evidence type="ECO:0000256" key="14">
    <source>
        <dbReference type="ARBA" id="ARBA00041592"/>
    </source>
</evidence>
<evidence type="ECO:0000256" key="10">
    <source>
        <dbReference type="ARBA" id="ARBA00035861"/>
    </source>
</evidence>
<dbReference type="PANTHER" id="PTHR47707">
    <property type="entry name" value="8-OXO-DGTP DIPHOSPHATASE"/>
    <property type="match status" value="1"/>
</dbReference>
<keyword evidence="20" id="KW-1185">Reference proteome</keyword>
<evidence type="ECO:0000313" key="19">
    <source>
        <dbReference type="EMBL" id="PXZ03686.1"/>
    </source>
</evidence>
<dbReference type="PROSITE" id="PS51462">
    <property type="entry name" value="NUDIX"/>
    <property type="match status" value="1"/>
</dbReference>
<gene>
    <name evidence="19" type="ORF">DKK70_15825</name>
</gene>
<accession>A0A2V4DYJ7</accession>
<protein>
    <recommendedName>
        <fullName evidence="13">8-oxo-dGTP diphosphatase</fullName>
        <ecNumber evidence="12">3.6.1.55</ecNumber>
    </recommendedName>
    <alternativeName>
        <fullName evidence="16">7,8-dihydro-8-oxoguanine-triphosphatase</fullName>
    </alternativeName>
    <alternativeName>
        <fullName evidence="15">Mutator protein MutT</fullName>
    </alternativeName>
    <alternativeName>
        <fullName evidence="14">dGTP pyrophosphohydrolase</fullName>
    </alternativeName>
</protein>
<evidence type="ECO:0000256" key="6">
    <source>
        <dbReference type="ARBA" id="ARBA00022763"/>
    </source>
</evidence>
<dbReference type="PANTHER" id="PTHR47707:SF1">
    <property type="entry name" value="NUDIX HYDROLASE FAMILY PROTEIN"/>
    <property type="match status" value="1"/>
</dbReference>
<dbReference type="SUPFAM" id="SSF55811">
    <property type="entry name" value="Nudix"/>
    <property type="match status" value="1"/>
</dbReference>
<keyword evidence="8" id="KW-0460">Magnesium</keyword>
<dbReference type="EMBL" id="QGLR01000018">
    <property type="protein sequence ID" value="PXZ03686.1"/>
    <property type="molecule type" value="Genomic_DNA"/>
</dbReference>
<dbReference type="InterPro" id="IPR020084">
    <property type="entry name" value="NUDIX_hydrolase_CS"/>
</dbReference>
<dbReference type="InterPro" id="IPR047127">
    <property type="entry name" value="MutT-like"/>
</dbReference>
<dbReference type="Pfam" id="PF00293">
    <property type="entry name" value="NUDIX"/>
    <property type="match status" value="1"/>
</dbReference>
<dbReference type="GO" id="GO:0044715">
    <property type="term" value="F:8-oxo-dGDP phosphatase activity"/>
    <property type="evidence" value="ECO:0007669"/>
    <property type="project" value="TreeGrafter"/>
</dbReference>
<evidence type="ECO:0000313" key="20">
    <source>
        <dbReference type="Proteomes" id="UP000247932"/>
    </source>
</evidence>
<dbReference type="OrthoDB" id="9810648at2"/>
<keyword evidence="3" id="KW-0515">Mutator protein</keyword>
<dbReference type="PRINTS" id="PR00502">
    <property type="entry name" value="NUDIXFAMILY"/>
</dbReference>
<evidence type="ECO:0000256" key="5">
    <source>
        <dbReference type="ARBA" id="ARBA00022723"/>
    </source>
</evidence>
<dbReference type="Gene3D" id="3.90.79.10">
    <property type="entry name" value="Nucleoside Triphosphate Pyrophosphohydrolase"/>
    <property type="match status" value="1"/>
</dbReference>
<evidence type="ECO:0000256" key="2">
    <source>
        <dbReference type="ARBA" id="ARBA00005582"/>
    </source>
</evidence>
<evidence type="ECO:0000256" key="9">
    <source>
        <dbReference type="ARBA" id="ARBA00023204"/>
    </source>
</evidence>
<dbReference type="Proteomes" id="UP000247932">
    <property type="component" value="Unassembled WGS sequence"/>
</dbReference>
<comment type="similarity">
    <text evidence="2 17">Belongs to the Nudix hydrolase family.</text>
</comment>
<organism evidence="19 20">
    <name type="scientific">Gilliamella apicola</name>
    <dbReference type="NCBI Taxonomy" id="1196095"/>
    <lineage>
        <taxon>Bacteria</taxon>
        <taxon>Pseudomonadati</taxon>
        <taxon>Pseudomonadota</taxon>
        <taxon>Gammaproteobacteria</taxon>
        <taxon>Orbales</taxon>
        <taxon>Orbaceae</taxon>
        <taxon>Gilliamella</taxon>
    </lineage>
</organism>
<name>A0A2V4DYJ7_9GAMM</name>
<dbReference type="GO" id="GO:0006260">
    <property type="term" value="P:DNA replication"/>
    <property type="evidence" value="ECO:0007669"/>
    <property type="project" value="UniProtKB-KW"/>
</dbReference>
<dbReference type="AlphaFoldDB" id="A0A2V4DYJ7"/>
<evidence type="ECO:0000256" key="15">
    <source>
        <dbReference type="ARBA" id="ARBA00041979"/>
    </source>
</evidence>
<evidence type="ECO:0000256" key="3">
    <source>
        <dbReference type="ARBA" id="ARBA00022457"/>
    </source>
</evidence>
<dbReference type="InterPro" id="IPR000086">
    <property type="entry name" value="NUDIX_hydrolase_dom"/>
</dbReference>
<evidence type="ECO:0000256" key="4">
    <source>
        <dbReference type="ARBA" id="ARBA00022705"/>
    </source>
</evidence>
<dbReference type="CDD" id="cd03425">
    <property type="entry name" value="NUDIX_MutT_NudA_like"/>
    <property type="match status" value="1"/>
</dbReference>
<comment type="caution">
    <text evidence="19">The sequence shown here is derived from an EMBL/GenBank/DDBJ whole genome shotgun (WGS) entry which is preliminary data.</text>
</comment>
<dbReference type="EC" id="3.6.1.55" evidence="12"/>
<dbReference type="GO" id="GO:0006281">
    <property type="term" value="P:DNA repair"/>
    <property type="evidence" value="ECO:0007669"/>
    <property type="project" value="UniProtKB-KW"/>
</dbReference>
<keyword evidence="7 17" id="KW-0378">Hydrolase</keyword>
<reference evidence="19 20" key="1">
    <citation type="submission" date="2018-05" db="EMBL/GenBank/DDBJ databases">
        <title>Reference genomes for bee gut microbiota database.</title>
        <authorList>
            <person name="Ellegaard K.M."/>
        </authorList>
    </citation>
    <scope>NUCLEOTIDE SEQUENCE [LARGE SCALE GENOMIC DNA]</scope>
    <source>
        <strain evidence="19 20">ESL0182</strain>
    </source>
</reference>
<evidence type="ECO:0000256" key="11">
    <source>
        <dbReference type="ARBA" id="ARBA00036904"/>
    </source>
</evidence>
<dbReference type="GO" id="GO:0035539">
    <property type="term" value="F:8-oxo-7,8-dihydrodeoxyguanosine triphosphate pyrophosphatase activity"/>
    <property type="evidence" value="ECO:0007669"/>
    <property type="project" value="UniProtKB-EC"/>
</dbReference>
<dbReference type="RefSeq" id="WP_110434842.1">
    <property type="nucleotide sequence ID" value="NZ_QGLR01000018.1"/>
</dbReference>
<proteinExistence type="inferred from homology"/>
<feature type="domain" description="Nudix hydrolase" evidence="18">
    <location>
        <begin position="2"/>
        <end position="130"/>
    </location>
</feature>